<dbReference type="AlphaFoldDB" id="A0A2A2F2M2"/>
<dbReference type="Pfam" id="PF13472">
    <property type="entry name" value="Lipase_GDSL_2"/>
    <property type="match status" value="1"/>
</dbReference>
<dbReference type="Proteomes" id="UP000217771">
    <property type="component" value="Unassembled WGS sequence"/>
</dbReference>
<keyword evidence="3" id="KW-1185">Reference proteome</keyword>
<reference evidence="2 3" key="1">
    <citation type="submission" date="2017-08" db="EMBL/GenBank/DDBJ databases">
        <title>Halomonas alkalisoli sp. nov., isolated from saline alkaline soil.</title>
        <authorList>
            <person name="Wang D."/>
            <person name="Zhang G."/>
        </authorList>
    </citation>
    <scope>NUCLEOTIDE SEQUENCE [LARGE SCALE GENOMIC DNA]</scope>
    <source>
        <strain evidence="2 3">WRN001</strain>
    </source>
</reference>
<proteinExistence type="predicted"/>
<name>A0A2A2F2M2_9GAMM</name>
<dbReference type="Gene3D" id="3.40.50.1110">
    <property type="entry name" value="SGNH hydrolase"/>
    <property type="match status" value="1"/>
</dbReference>
<protein>
    <recommendedName>
        <fullName evidence="1">SGNH hydrolase-type esterase domain-containing protein</fullName>
    </recommendedName>
</protein>
<dbReference type="InterPro" id="IPR036514">
    <property type="entry name" value="SGNH_hydro_sf"/>
</dbReference>
<comment type="caution">
    <text evidence="2">The sequence shown here is derived from an EMBL/GenBank/DDBJ whole genome shotgun (WGS) entry which is preliminary data.</text>
</comment>
<feature type="domain" description="SGNH hydrolase-type esterase" evidence="1">
    <location>
        <begin position="15"/>
        <end position="97"/>
    </location>
</feature>
<dbReference type="SUPFAM" id="SSF52266">
    <property type="entry name" value="SGNH hydrolase"/>
    <property type="match status" value="1"/>
</dbReference>
<dbReference type="GO" id="GO:0016788">
    <property type="term" value="F:hydrolase activity, acting on ester bonds"/>
    <property type="evidence" value="ECO:0007669"/>
    <property type="project" value="UniProtKB-ARBA"/>
</dbReference>
<evidence type="ECO:0000313" key="3">
    <source>
        <dbReference type="Proteomes" id="UP000217771"/>
    </source>
</evidence>
<dbReference type="OrthoDB" id="9804395at2"/>
<evidence type="ECO:0000313" key="2">
    <source>
        <dbReference type="EMBL" id="PAU78852.1"/>
    </source>
</evidence>
<dbReference type="RefSeq" id="WP_095618868.1">
    <property type="nucleotide sequence ID" value="NZ_NSKB01000001.1"/>
</dbReference>
<organism evidence="2 3">
    <name type="scientific">Halomonas salipaludis</name>
    <dbReference type="NCBI Taxonomy" id="2032625"/>
    <lineage>
        <taxon>Bacteria</taxon>
        <taxon>Pseudomonadati</taxon>
        <taxon>Pseudomonadota</taxon>
        <taxon>Gammaproteobacteria</taxon>
        <taxon>Oceanospirillales</taxon>
        <taxon>Halomonadaceae</taxon>
        <taxon>Halomonas</taxon>
    </lineage>
</organism>
<evidence type="ECO:0000259" key="1">
    <source>
        <dbReference type="Pfam" id="PF13472"/>
    </source>
</evidence>
<accession>A0A2A2F2M2</accession>
<gene>
    <name evidence="2" type="ORF">CK498_00265</name>
</gene>
<dbReference type="EMBL" id="NSKB01000001">
    <property type="protein sequence ID" value="PAU78852.1"/>
    <property type="molecule type" value="Genomic_DNA"/>
</dbReference>
<sequence length="123" mass="13202">MTIGCTATDFPPLKNDLEFAPDAVVLALGVNDVLQMRSASAWREDLRELVSAVRERCGPVPVVFAAVPPESGGRALLCRSVPPVSRWLQTMGAALGCGCRYCMRGLSGLTRARSLCFSLGNYI</sequence>
<dbReference type="InterPro" id="IPR013830">
    <property type="entry name" value="SGNH_hydro"/>
</dbReference>